<organism evidence="10">
    <name type="scientific">freshwater metagenome</name>
    <dbReference type="NCBI Taxonomy" id="449393"/>
    <lineage>
        <taxon>unclassified sequences</taxon>
        <taxon>metagenomes</taxon>
        <taxon>ecological metagenomes</taxon>
    </lineage>
</organism>
<evidence type="ECO:0000313" key="10">
    <source>
        <dbReference type="EMBL" id="CAB5043707.1"/>
    </source>
</evidence>
<dbReference type="AlphaFoldDB" id="A0A6J7SRD8"/>
<dbReference type="EMBL" id="CAFAAO010000008">
    <property type="protein sequence ID" value="CAB4803489.1"/>
    <property type="molecule type" value="Genomic_DNA"/>
</dbReference>
<dbReference type="PANTHER" id="PTHR43764:SF1">
    <property type="entry name" value="MOLYBDOPTERIN MOLYBDOTRANSFERASE"/>
    <property type="match status" value="1"/>
</dbReference>
<dbReference type="EMBL" id="CAESAI010000014">
    <property type="protein sequence ID" value="CAB4338021.1"/>
    <property type="molecule type" value="Genomic_DNA"/>
</dbReference>
<dbReference type="GO" id="GO:0006777">
    <property type="term" value="P:Mo-molybdopterin cofactor biosynthetic process"/>
    <property type="evidence" value="ECO:0007669"/>
    <property type="project" value="UniProtKB-KW"/>
</dbReference>
<evidence type="ECO:0000313" key="7">
    <source>
        <dbReference type="EMBL" id="CAB4803489.1"/>
    </source>
</evidence>
<evidence type="ECO:0000259" key="3">
    <source>
        <dbReference type="SMART" id="SM00852"/>
    </source>
</evidence>
<accession>A0A6J7SRD8</accession>
<dbReference type="EMBL" id="CAFBQG010000002">
    <property type="protein sequence ID" value="CAB5043707.1"/>
    <property type="molecule type" value="Genomic_DNA"/>
</dbReference>
<dbReference type="InterPro" id="IPR036425">
    <property type="entry name" value="MoaB/Mog-like_dom_sf"/>
</dbReference>
<evidence type="ECO:0000256" key="2">
    <source>
        <dbReference type="ARBA" id="ARBA00023150"/>
    </source>
</evidence>
<feature type="domain" description="MoaB/Mog" evidence="3">
    <location>
        <begin position="7"/>
        <end position="150"/>
    </location>
</feature>
<evidence type="ECO:0000313" key="9">
    <source>
        <dbReference type="EMBL" id="CAB5024321.1"/>
    </source>
</evidence>
<evidence type="ECO:0000313" key="8">
    <source>
        <dbReference type="EMBL" id="CAB4848380.1"/>
    </source>
</evidence>
<dbReference type="EMBL" id="CAESAD010000006">
    <property type="protein sequence ID" value="CAB4340440.1"/>
    <property type="molecule type" value="Genomic_DNA"/>
</dbReference>
<evidence type="ECO:0000256" key="1">
    <source>
        <dbReference type="ARBA" id="ARBA00005046"/>
    </source>
</evidence>
<evidence type="ECO:0000313" key="4">
    <source>
        <dbReference type="EMBL" id="CAB4338021.1"/>
    </source>
</evidence>
<dbReference type="PROSITE" id="PS01078">
    <property type="entry name" value="MOCF_BIOSYNTHESIS_1"/>
    <property type="match status" value="1"/>
</dbReference>
<dbReference type="SMART" id="SM00852">
    <property type="entry name" value="MoCF_biosynth"/>
    <property type="match status" value="1"/>
</dbReference>
<proteinExistence type="predicted"/>
<evidence type="ECO:0000313" key="6">
    <source>
        <dbReference type="EMBL" id="CAB4718047.1"/>
    </source>
</evidence>
<evidence type="ECO:0000313" key="5">
    <source>
        <dbReference type="EMBL" id="CAB4340440.1"/>
    </source>
</evidence>
<dbReference type="InterPro" id="IPR051920">
    <property type="entry name" value="MPT_Adenylyltrnsfr/MoaC-Rel"/>
</dbReference>
<dbReference type="Gene3D" id="3.40.980.10">
    <property type="entry name" value="MoaB/Mog-like domain"/>
    <property type="match status" value="1"/>
</dbReference>
<dbReference type="SUPFAM" id="SSF53218">
    <property type="entry name" value="Molybdenum cofactor biosynthesis proteins"/>
    <property type="match status" value="1"/>
</dbReference>
<name>A0A6J7SRD8_9ZZZZ</name>
<reference evidence="10" key="1">
    <citation type="submission" date="2020-05" db="EMBL/GenBank/DDBJ databases">
        <authorList>
            <person name="Chiriac C."/>
            <person name="Salcher M."/>
            <person name="Ghai R."/>
            <person name="Kavagutti S V."/>
        </authorList>
    </citation>
    <scope>NUCLEOTIDE SEQUENCE</scope>
</reference>
<dbReference type="Pfam" id="PF00994">
    <property type="entry name" value="MoCF_biosynth"/>
    <property type="match status" value="1"/>
</dbReference>
<gene>
    <name evidence="6" type="ORF">UFOPK2648_01264</name>
    <name evidence="7" type="ORF">UFOPK3037_00795</name>
    <name evidence="8" type="ORF">UFOPK3278_00793</name>
    <name evidence="4" type="ORF">UFOPK3406_00746</name>
    <name evidence="5" type="ORF">UFOPK3925_00933</name>
    <name evidence="9" type="ORF">UFOPK4097_01122</name>
    <name evidence="10" type="ORF">UFOPK4301_00028</name>
</gene>
<dbReference type="PANTHER" id="PTHR43764">
    <property type="entry name" value="MOLYBDENUM COFACTOR BIOSYNTHESIS"/>
    <property type="match status" value="1"/>
</dbReference>
<protein>
    <submittedName>
        <fullName evidence="10">Unannotated protein</fullName>
    </submittedName>
</protein>
<dbReference type="EMBL" id="CAFBIX010000027">
    <property type="protein sequence ID" value="CAB4848380.1"/>
    <property type="molecule type" value="Genomic_DNA"/>
</dbReference>
<dbReference type="InterPro" id="IPR001453">
    <property type="entry name" value="MoaB/Mog_dom"/>
</dbReference>
<keyword evidence="2" id="KW-0501">Molybdenum cofactor biosynthesis</keyword>
<dbReference type="InterPro" id="IPR008284">
    <property type="entry name" value="MoCF_biosynth_CS"/>
</dbReference>
<dbReference type="EMBL" id="CAEZYC010000098">
    <property type="protein sequence ID" value="CAB4718047.1"/>
    <property type="molecule type" value="Genomic_DNA"/>
</dbReference>
<dbReference type="NCBIfam" id="TIGR00177">
    <property type="entry name" value="molyb_syn"/>
    <property type="match status" value="1"/>
</dbReference>
<sequence length="165" mass="16940">MAVRTAVVITASNRASAGVYADTSGEILASGLAKLGYELKDPIVIPDNISQIQAAIELSIAGKVDLIVTTGGTGVSPHDVTPEATAPLIKKMLPGIPEAFRAHSRDRVPTTDLSRGLAGVTDSSLIINLPGSPGGVKDGLVIIERLAGHVHDQIAGVDHTPTIKA</sequence>
<comment type="pathway">
    <text evidence="1">Cofactor biosynthesis; molybdopterin biosynthesis.</text>
</comment>
<dbReference type="CDD" id="cd00886">
    <property type="entry name" value="MogA_MoaB"/>
    <property type="match status" value="1"/>
</dbReference>
<dbReference type="EMBL" id="CAFBPK010000019">
    <property type="protein sequence ID" value="CAB5024321.1"/>
    <property type="molecule type" value="Genomic_DNA"/>
</dbReference>